<keyword evidence="4 7" id="KW-0812">Transmembrane</keyword>
<evidence type="ECO:0000256" key="4">
    <source>
        <dbReference type="ARBA" id="ARBA00022692"/>
    </source>
</evidence>
<feature type="transmembrane region" description="Helical" evidence="7">
    <location>
        <begin position="86"/>
        <end position="112"/>
    </location>
</feature>
<dbReference type="GO" id="GO:0015109">
    <property type="term" value="F:chromate transmembrane transporter activity"/>
    <property type="evidence" value="ECO:0007669"/>
    <property type="project" value="InterPro"/>
</dbReference>
<comment type="similarity">
    <text evidence="2">Belongs to the chromate ion transporter (CHR) (TC 2.A.51) family.</text>
</comment>
<dbReference type="PANTHER" id="PTHR43663:SF1">
    <property type="entry name" value="CHROMATE TRANSPORTER"/>
    <property type="match status" value="1"/>
</dbReference>
<evidence type="ECO:0000256" key="3">
    <source>
        <dbReference type="ARBA" id="ARBA00022475"/>
    </source>
</evidence>
<proteinExistence type="inferred from homology"/>
<dbReference type="GeneID" id="95375306"/>
<evidence type="ECO:0000256" key="5">
    <source>
        <dbReference type="ARBA" id="ARBA00022989"/>
    </source>
</evidence>
<evidence type="ECO:0000313" key="10">
    <source>
        <dbReference type="Proteomes" id="UP000288943"/>
    </source>
</evidence>
<dbReference type="Pfam" id="PF02417">
    <property type="entry name" value="Chromate_transp"/>
    <property type="match status" value="1"/>
</dbReference>
<feature type="transmembrane region" description="Helical" evidence="7">
    <location>
        <begin position="169"/>
        <end position="193"/>
    </location>
</feature>
<reference evidence="9 10" key="1">
    <citation type="submission" date="2018-01" db="EMBL/GenBank/DDBJ databases">
        <title>The whole genome sequencing and assembly of Paenibacillus chitinolyticus KCCM 41400 strain.</title>
        <authorList>
            <person name="Kim J.-Y."/>
            <person name="Park M.-K."/>
            <person name="Lee Y.-J."/>
            <person name="Yi H."/>
            <person name="Bahn Y.-S."/>
            <person name="Kim J.F."/>
            <person name="Lee D.-W."/>
        </authorList>
    </citation>
    <scope>NUCLEOTIDE SEQUENCE [LARGE SCALE GENOMIC DNA]</scope>
    <source>
        <strain evidence="9 10">KCCM 41400</strain>
    </source>
</reference>
<dbReference type="KEGG" id="pchi:PC41400_10870"/>
<dbReference type="AlphaFoldDB" id="A0A410WUI2"/>
<sequence>MNLLKFSAARLKLLLQLFGSFARIGPVSFGGGFAMLPILEREIVLRRRWLDEDEFGEVISVSGVAPGGVGVNAAAFIGYKLGSVPGMLAAVLGIMLPTFVLVLILAIGFSAFRQYPKVIAAMEGIQMAVLALIAYAGLKLLRSSVFDGASLTVFAGSIAALLLTGIHPLLVMVLGVTAGCVLVLAKGHFGFAVRFEPKKRRRERSADPAVPRYPELECYFGEGI</sequence>
<dbReference type="EMBL" id="JAMDMJ010000040">
    <property type="protein sequence ID" value="MCY9599172.1"/>
    <property type="molecule type" value="Genomic_DNA"/>
</dbReference>
<evidence type="ECO:0000256" key="1">
    <source>
        <dbReference type="ARBA" id="ARBA00004651"/>
    </source>
</evidence>
<keyword evidence="11" id="KW-1185">Reference proteome</keyword>
<dbReference type="PANTHER" id="PTHR43663">
    <property type="entry name" value="CHROMATE TRANSPORT PROTEIN-RELATED"/>
    <property type="match status" value="1"/>
</dbReference>
<organism evidence="9 10">
    <name type="scientific">Paenibacillus chitinolyticus</name>
    <dbReference type="NCBI Taxonomy" id="79263"/>
    <lineage>
        <taxon>Bacteria</taxon>
        <taxon>Bacillati</taxon>
        <taxon>Bacillota</taxon>
        <taxon>Bacilli</taxon>
        <taxon>Bacillales</taxon>
        <taxon>Paenibacillaceae</taxon>
        <taxon>Paenibacillus</taxon>
    </lineage>
</organism>
<evidence type="ECO:0000313" key="8">
    <source>
        <dbReference type="EMBL" id="MCY9599172.1"/>
    </source>
</evidence>
<feature type="transmembrane region" description="Helical" evidence="7">
    <location>
        <begin position="118"/>
        <end position="138"/>
    </location>
</feature>
<gene>
    <name evidence="8" type="ORF">M5X16_25770</name>
    <name evidence="9" type="ORF">PC41400_10870</name>
</gene>
<dbReference type="EMBL" id="CP026520">
    <property type="protein sequence ID" value="QAV18136.1"/>
    <property type="molecule type" value="Genomic_DNA"/>
</dbReference>
<keyword evidence="3" id="KW-1003">Cell membrane</keyword>
<feature type="transmembrane region" description="Helical" evidence="7">
    <location>
        <begin position="21"/>
        <end position="39"/>
    </location>
</feature>
<feature type="transmembrane region" description="Helical" evidence="7">
    <location>
        <begin position="145"/>
        <end position="163"/>
    </location>
</feature>
<evidence type="ECO:0000256" key="2">
    <source>
        <dbReference type="ARBA" id="ARBA00005262"/>
    </source>
</evidence>
<dbReference type="GO" id="GO:0005886">
    <property type="term" value="C:plasma membrane"/>
    <property type="evidence" value="ECO:0007669"/>
    <property type="project" value="UniProtKB-SubCell"/>
</dbReference>
<accession>A0A410WUI2</accession>
<comment type="subcellular location">
    <subcellularLocation>
        <location evidence="1">Cell membrane</location>
        <topology evidence="1">Multi-pass membrane protein</topology>
    </subcellularLocation>
</comment>
<dbReference type="Proteomes" id="UP001527202">
    <property type="component" value="Unassembled WGS sequence"/>
</dbReference>
<keyword evidence="6 7" id="KW-0472">Membrane</keyword>
<evidence type="ECO:0000256" key="6">
    <source>
        <dbReference type="ARBA" id="ARBA00023136"/>
    </source>
</evidence>
<dbReference type="Proteomes" id="UP000288943">
    <property type="component" value="Chromosome"/>
</dbReference>
<keyword evidence="5 7" id="KW-1133">Transmembrane helix</keyword>
<evidence type="ECO:0000313" key="9">
    <source>
        <dbReference type="EMBL" id="QAV18136.1"/>
    </source>
</evidence>
<evidence type="ECO:0000256" key="7">
    <source>
        <dbReference type="SAM" id="Phobius"/>
    </source>
</evidence>
<feature type="transmembrane region" description="Helical" evidence="7">
    <location>
        <begin position="59"/>
        <end position="79"/>
    </location>
</feature>
<reference evidence="8 11" key="2">
    <citation type="submission" date="2022-05" db="EMBL/GenBank/DDBJ databases">
        <title>Genome Sequencing of Bee-Associated Microbes.</title>
        <authorList>
            <person name="Dunlap C."/>
        </authorList>
    </citation>
    <scope>NUCLEOTIDE SEQUENCE [LARGE SCALE GENOMIC DNA]</scope>
    <source>
        <strain evidence="8 11">NRRL B-23120</strain>
    </source>
</reference>
<name>A0A410WUI2_9BACL</name>
<dbReference type="InterPro" id="IPR052518">
    <property type="entry name" value="CHR_Transporter"/>
</dbReference>
<evidence type="ECO:0000313" key="11">
    <source>
        <dbReference type="Proteomes" id="UP001527202"/>
    </source>
</evidence>
<protein>
    <submittedName>
        <fullName evidence="9">Chromate transporter</fullName>
    </submittedName>
</protein>
<dbReference type="OrthoDB" id="9027281at2"/>
<dbReference type="InterPro" id="IPR003370">
    <property type="entry name" value="Chromate_transpt"/>
</dbReference>
<dbReference type="RefSeq" id="WP_042228713.1">
    <property type="nucleotide sequence ID" value="NZ_CP026520.1"/>
</dbReference>